<dbReference type="RefSeq" id="WP_182538937.1">
    <property type="nucleotide sequence ID" value="NZ_JACGXA010000001.1"/>
</dbReference>
<gene>
    <name evidence="2" type="ORF">FB382_002083</name>
</gene>
<dbReference type="AlphaFoldDB" id="A0A7W3J024"/>
<dbReference type="Pfam" id="PF13304">
    <property type="entry name" value="AAA_21"/>
    <property type="match status" value="1"/>
</dbReference>
<comment type="caution">
    <text evidence="2">The sequence shown here is derived from an EMBL/GenBank/DDBJ whole genome shotgun (WGS) entry which is preliminary data.</text>
</comment>
<sequence>MRFLELEVRNLRAIERFFVSDLTDFIMIAGPNGCGKSCVFDGIRLLKSLYGGYQADEHMQWFGEFAVNVQDRQAMQQLFRNPAEPMLIRAEMAFAPSEKKYLLDNISDLAWPLAWQRVTGQRMDPWSFNRMAVASVLQQYRAQLEVQLASIKQDVEAALSHDTITLAAEIETDGMLRLSDCRPAEVAFQSYRPENLGIIEYHSASRTYSRQQVGGITLDTRQFADQRRQQTLYNSQGKYQNVKTELASAYVHNLIEAAGGTEDPNREDLNETLKQLFQTFFPDKEYLGVRPVAGGGLEFPVRLPNGHTHDIDDLSSGEKEILYGYLRLRNATPKHSIVLLDEPELHLNPSLLQGFTDFYHDHLGRAQGNQLWLVTHSDTLLRQTVGNGNYRVYHMVSSSASTGGLENQAAEVVLDDDVERAAIDLVGDLASYRPHAKVVILEGESPSEFDVNMVRRLFPDVAKRVNLVSGGPKRRVRDLYRVLAEAVEKTGITNRFFAIVDRDSGPSPTQESGAQEFAWDVYHIENYLLDAESIRLAVVSLTGREVFSSHEDVSVALKECARLIVDRLVLEQVQTAINDEFRRELNIGAPRDATSIAHALQPSIRASVERLTTLAARLDVDEIEARVAEITRDLNVSLEDGTWWSRFPGRLILHRFAEIHVNGVKYEALANVILDKMVEHDVQPSGMSDVLERILTA</sequence>
<dbReference type="EMBL" id="JACGXA010000001">
    <property type="protein sequence ID" value="MBA8803792.1"/>
    <property type="molecule type" value="Genomic_DNA"/>
</dbReference>
<evidence type="ECO:0000313" key="3">
    <source>
        <dbReference type="Proteomes" id="UP000580910"/>
    </source>
</evidence>
<dbReference type="InterPro" id="IPR051396">
    <property type="entry name" value="Bact_Antivir_Def_Nuclease"/>
</dbReference>
<proteinExistence type="predicted"/>
<organism evidence="2 3">
    <name type="scientific">Nocardioides ginsengisegetis</name>
    <dbReference type="NCBI Taxonomy" id="661491"/>
    <lineage>
        <taxon>Bacteria</taxon>
        <taxon>Bacillati</taxon>
        <taxon>Actinomycetota</taxon>
        <taxon>Actinomycetes</taxon>
        <taxon>Propionibacteriales</taxon>
        <taxon>Nocardioidaceae</taxon>
        <taxon>Nocardioides</taxon>
    </lineage>
</organism>
<dbReference type="PANTHER" id="PTHR43581">
    <property type="entry name" value="ATP/GTP PHOSPHATASE"/>
    <property type="match status" value="1"/>
</dbReference>
<dbReference type="InterPro" id="IPR003959">
    <property type="entry name" value="ATPase_AAA_core"/>
</dbReference>
<reference evidence="2 3" key="1">
    <citation type="submission" date="2020-07" db="EMBL/GenBank/DDBJ databases">
        <title>Sequencing the genomes of 1000 actinobacteria strains.</title>
        <authorList>
            <person name="Klenk H.-P."/>
        </authorList>
    </citation>
    <scope>NUCLEOTIDE SEQUENCE [LARGE SCALE GENOMIC DNA]</scope>
    <source>
        <strain evidence="2 3">DSM 21349</strain>
    </source>
</reference>
<dbReference type="Proteomes" id="UP000580910">
    <property type="component" value="Unassembled WGS sequence"/>
</dbReference>
<dbReference type="SUPFAM" id="SSF52540">
    <property type="entry name" value="P-loop containing nucleoside triphosphate hydrolases"/>
    <property type="match status" value="1"/>
</dbReference>
<evidence type="ECO:0000313" key="2">
    <source>
        <dbReference type="EMBL" id="MBA8803792.1"/>
    </source>
</evidence>
<protein>
    <submittedName>
        <fullName evidence="2">ABC-type iron transport system FetAB ATPase subunit</fullName>
    </submittedName>
</protein>
<dbReference type="PANTHER" id="PTHR43581:SF2">
    <property type="entry name" value="EXCINUCLEASE ATPASE SUBUNIT"/>
    <property type="match status" value="1"/>
</dbReference>
<accession>A0A7W3J024</accession>
<dbReference type="InterPro" id="IPR027417">
    <property type="entry name" value="P-loop_NTPase"/>
</dbReference>
<evidence type="ECO:0000259" key="1">
    <source>
        <dbReference type="Pfam" id="PF13304"/>
    </source>
</evidence>
<dbReference type="GO" id="GO:0016887">
    <property type="term" value="F:ATP hydrolysis activity"/>
    <property type="evidence" value="ECO:0007669"/>
    <property type="project" value="InterPro"/>
</dbReference>
<name>A0A7W3J024_9ACTN</name>
<feature type="domain" description="ATPase AAA-type core" evidence="1">
    <location>
        <begin position="305"/>
        <end position="381"/>
    </location>
</feature>
<dbReference type="GO" id="GO:0005524">
    <property type="term" value="F:ATP binding"/>
    <property type="evidence" value="ECO:0007669"/>
    <property type="project" value="InterPro"/>
</dbReference>
<dbReference type="Gene3D" id="3.40.50.300">
    <property type="entry name" value="P-loop containing nucleotide triphosphate hydrolases"/>
    <property type="match status" value="2"/>
</dbReference>
<keyword evidence="3" id="KW-1185">Reference proteome</keyword>